<name>A0A7J6S6K2_PEROL</name>
<feature type="region of interest" description="Disordered" evidence="1">
    <location>
        <begin position="42"/>
        <end position="78"/>
    </location>
</feature>
<dbReference type="AlphaFoldDB" id="A0A7J6S6K2"/>
<feature type="compositionally biased region" description="Polar residues" evidence="1">
    <location>
        <begin position="43"/>
        <end position="52"/>
    </location>
</feature>
<organism evidence="2 3">
    <name type="scientific">Perkinsus olseni</name>
    <name type="common">Perkinsus atlanticus</name>
    <dbReference type="NCBI Taxonomy" id="32597"/>
    <lineage>
        <taxon>Eukaryota</taxon>
        <taxon>Sar</taxon>
        <taxon>Alveolata</taxon>
        <taxon>Perkinsozoa</taxon>
        <taxon>Perkinsea</taxon>
        <taxon>Perkinsida</taxon>
        <taxon>Perkinsidae</taxon>
        <taxon>Perkinsus</taxon>
    </lineage>
</organism>
<accession>A0A7J6S6K2</accession>
<evidence type="ECO:0000256" key="1">
    <source>
        <dbReference type="SAM" id="MobiDB-lite"/>
    </source>
</evidence>
<keyword evidence="3" id="KW-1185">Reference proteome</keyword>
<feature type="non-terminal residue" evidence="2">
    <location>
        <position position="168"/>
    </location>
</feature>
<sequence>MSAAVVTAARLLRERFTASSSRRVAGGVLGLSSAVLTVRAARGQSTTSNSHGNRAAPSSVKGDSARQSVKTGGFRRPGAPLEELVLTPPDPVFSLAPVNPSGSRFFIEYGRRTSFTTLADVCIEANTKHRLGGLDFDAPTRMPTSLTWYDWIGPEIKCLDDDDDGDAT</sequence>
<dbReference type="EMBL" id="JABANO010020414">
    <property type="protein sequence ID" value="KAF4728558.1"/>
    <property type="molecule type" value="Genomic_DNA"/>
</dbReference>
<reference evidence="2 3" key="1">
    <citation type="submission" date="2020-04" db="EMBL/GenBank/DDBJ databases">
        <title>Perkinsus olseni comparative genomics.</title>
        <authorList>
            <person name="Bogema D.R."/>
        </authorList>
    </citation>
    <scope>NUCLEOTIDE SEQUENCE [LARGE SCALE GENOMIC DNA]</scope>
    <source>
        <strain evidence="2 3">ATCC PRA-207</strain>
    </source>
</reference>
<comment type="caution">
    <text evidence="2">The sequence shown here is derived from an EMBL/GenBank/DDBJ whole genome shotgun (WGS) entry which is preliminary data.</text>
</comment>
<dbReference type="Proteomes" id="UP000553632">
    <property type="component" value="Unassembled WGS sequence"/>
</dbReference>
<gene>
    <name evidence="2" type="primary">DPP4_5</name>
    <name evidence="2" type="ORF">FOZ63_010270</name>
</gene>
<evidence type="ECO:0000313" key="3">
    <source>
        <dbReference type="Proteomes" id="UP000553632"/>
    </source>
</evidence>
<evidence type="ECO:0000313" key="2">
    <source>
        <dbReference type="EMBL" id="KAF4728558.1"/>
    </source>
</evidence>
<proteinExistence type="predicted"/>
<protein>
    <submittedName>
        <fullName evidence="2">Diacylglycerol pyrophosphate phosphatase</fullName>
    </submittedName>
</protein>